<gene>
    <name evidence="1" type="ORF">PPACK8108_LOCUS3493</name>
</gene>
<sequence>MPNSDLIMKPEWINLQALESTITLKARDTETLALILRPFAELPKWAYVDLGNVVEEAFTCFKNIDPKSSSGFIVVYEELLTVLLRSSSLKTHYGPDGESVIGGAGIKKYPNLEHKLTKNATESKIKFEQQFDTATLLNITDVDIDSLVVEERNIATEEASITKRIPLKYKSLCLSEMAQHNIQHPTFQWDVKAFQEYPLQSDFCTKTIMVVSAIVEQWLRGQKASYGMIVIKQPAQGYHLIAILKNSLMASMQPTNYHLVFKNHVCNLINTYFSITPQHILAEANVHP</sequence>
<evidence type="ECO:0000313" key="2">
    <source>
        <dbReference type="Proteomes" id="UP001153365"/>
    </source>
</evidence>
<name>A0AAV0AN41_PHAPC</name>
<dbReference type="Proteomes" id="UP001153365">
    <property type="component" value="Unassembled WGS sequence"/>
</dbReference>
<organism evidence="1 2">
    <name type="scientific">Phakopsora pachyrhizi</name>
    <name type="common">Asian soybean rust disease fungus</name>
    <dbReference type="NCBI Taxonomy" id="170000"/>
    <lineage>
        <taxon>Eukaryota</taxon>
        <taxon>Fungi</taxon>
        <taxon>Dikarya</taxon>
        <taxon>Basidiomycota</taxon>
        <taxon>Pucciniomycotina</taxon>
        <taxon>Pucciniomycetes</taxon>
        <taxon>Pucciniales</taxon>
        <taxon>Phakopsoraceae</taxon>
        <taxon>Phakopsora</taxon>
    </lineage>
</organism>
<keyword evidence="2" id="KW-1185">Reference proteome</keyword>
<dbReference type="AlphaFoldDB" id="A0AAV0AN41"/>
<accession>A0AAV0AN41</accession>
<comment type="caution">
    <text evidence="1">The sequence shown here is derived from an EMBL/GenBank/DDBJ whole genome shotgun (WGS) entry which is preliminary data.</text>
</comment>
<proteinExistence type="predicted"/>
<reference evidence="1" key="1">
    <citation type="submission" date="2022-06" db="EMBL/GenBank/DDBJ databases">
        <authorList>
            <consortium name="SYNGENTA / RWTH Aachen University"/>
        </authorList>
    </citation>
    <scope>NUCLEOTIDE SEQUENCE</scope>
</reference>
<dbReference type="EMBL" id="CALTRL010000620">
    <property type="protein sequence ID" value="CAH7668920.1"/>
    <property type="molecule type" value="Genomic_DNA"/>
</dbReference>
<protein>
    <submittedName>
        <fullName evidence="1">Uncharacterized protein</fullName>
    </submittedName>
</protein>
<evidence type="ECO:0000313" key="1">
    <source>
        <dbReference type="EMBL" id="CAH7668920.1"/>
    </source>
</evidence>